<dbReference type="Gene3D" id="3.30.470.20">
    <property type="entry name" value="ATP-grasp fold, B domain"/>
    <property type="match status" value="1"/>
</dbReference>
<proteinExistence type="predicted"/>
<evidence type="ECO:0000256" key="2">
    <source>
        <dbReference type="ARBA" id="ARBA00022741"/>
    </source>
</evidence>
<evidence type="ECO:0000256" key="3">
    <source>
        <dbReference type="ARBA" id="ARBA00022755"/>
    </source>
</evidence>
<keyword evidence="3" id="KW-0658">Purine biosynthesis</keyword>
<protein>
    <submittedName>
        <fullName evidence="7">Phosphoribosylaminoimidazolesuccinocarboxamide synthase</fullName>
    </submittedName>
</protein>
<evidence type="ECO:0000256" key="1">
    <source>
        <dbReference type="ARBA" id="ARBA00022598"/>
    </source>
</evidence>
<evidence type="ECO:0000313" key="7">
    <source>
        <dbReference type="EMBL" id="MDX8031036.1"/>
    </source>
</evidence>
<keyword evidence="8" id="KW-1185">Reference proteome</keyword>
<dbReference type="Pfam" id="PF01259">
    <property type="entry name" value="SAICAR_synt"/>
    <property type="match status" value="1"/>
</dbReference>
<keyword evidence="4" id="KW-0067">ATP-binding</keyword>
<dbReference type="RefSeq" id="WP_319966102.1">
    <property type="nucleotide sequence ID" value="NZ_JAXAVW010000009.1"/>
</dbReference>
<dbReference type="InterPro" id="IPR028923">
    <property type="entry name" value="SAICAR_synt/ADE2_N"/>
</dbReference>
<gene>
    <name evidence="7" type="ORF">SK803_12485</name>
</gene>
<sequence length="233" mass="26526">MTKTKAPDVEGRSKRLWLRDGDTCEVELVPSLRSFTFDRDEMVEDTGRPRLDFYELAAAKLAAAGVRTAFLERSGPISYVAKYRPAPPFEVIVKNIATGSTIRKYPGLFEEGHRFARPVVKFDYRTDPEDQPIGEDYLRLLGVPVEAFHQTALRTNEVLREWLAPLDLWDFCLVIAEDHDGEPIIISEVSPDCMRLRDPDGAPLDKDLFRLGADPETIVAKWQELIDDVRHRA</sequence>
<evidence type="ECO:0000313" key="8">
    <source>
        <dbReference type="Proteomes" id="UP001285521"/>
    </source>
</evidence>
<name>A0ABU4SYQ5_9PSEU</name>
<evidence type="ECO:0000259" key="6">
    <source>
        <dbReference type="Pfam" id="PF01259"/>
    </source>
</evidence>
<dbReference type="Proteomes" id="UP001285521">
    <property type="component" value="Unassembled WGS sequence"/>
</dbReference>
<keyword evidence="2" id="KW-0547">Nucleotide-binding</keyword>
<keyword evidence="1" id="KW-0436">Ligase</keyword>
<dbReference type="SUPFAM" id="SSF56104">
    <property type="entry name" value="SAICAR synthase-like"/>
    <property type="match status" value="1"/>
</dbReference>
<comment type="catalytic activity">
    <reaction evidence="5">
        <text>5-amino-1-(5-phospho-D-ribosyl)imidazole-4-carboxylate + L-aspartate + ATP = (2S)-2-[5-amino-1-(5-phospho-beta-D-ribosyl)imidazole-4-carboxamido]succinate + ADP + phosphate + 2 H(+)</text>
        <dbReference type="Rhea" id="RHEA:22628"/>
        <dbReference type="ChEBI" id="CHEBI:15378"/>
        <dbReference type="ChEBI" id="CHEBI:29991"/>
        <dbReference type="ChEBI" id="CHEBI:30616"/>
        <dbReference type="ChEBI" id="CHEBI:43474"/>
        <dbReference type="ChEBI" id="CHEBI:58443"/>
        <dbReference type="ChEBI" id="CHEBI:77657"/>
        <dbReference type="ChEBI" id="CHEBI:456216"/>
        <dbReference type="EC" id="6.3.2.6"/>
    </reaction>
</comment>
<comment type="caution">
    <text evidence="7">The sequence shown here is derived from an EMBL/GenBank/DDBJ whole genome shotgun (WGS) entry which is preliminary data.</text>
</comment>
<organism evidence="7 8">
    <name type="scientific">Lentzea miocenica</name>
    <dbReference type="NCBI Taxonomy" id="3095431"/>
    <lineage>
        <taxon>Bacteria</taxon>
        <taxon>Bacillati</taxon>
        <taxon>Actinomycetota</taxon>
        <taxon>Actinomycetes</taxon>
        <taxon>Pseudonocardiales</taxon>
        <taxon>Pseudonocardiaceae</taxon>
        <taxon>Lentzea</taxon>
    </lineage>
</organism>
<reference evidence="7 8" key="1">
    <citation type="submission" date="2023-11" db="EMBL/GenBank/DDBJ databases">
        <title>Lentzea sokolovensis, sp. nov., Lentzea kristufkii, sp. nov., and Lentzea miocenensis, sp. nov., rare actinobacteria from Sokolov Coal Basin, Miocene lacustrine sediment, Czech Republic.</title>
        <authorList>
            <person name="Lara A."/>
            <person name="Kotroba L."/>
            <person name="Nouioui I."/>
            <person name="Neumann-Schaal M."/>
            <person name="Mast Y."/>
            <person name="Chronakova A."/>
        </authorList>
    </citation>
    <scope>NUCLEOTIDE SEQUENCE [LARGE SCALE GENOMIC DNA]</scope>
    <source>
        <strain evidence="7 8">BCCO 10_0856</strain>
    </source>
</reference>
<dbReference type="EMBL" id="JAXAVW010000009">
    <property type="protein sequence ID" value="MDX8031036.1"/>
    <property type="molecule type" value="Genomic_DNA"/>
</dbReference>
<evidence type="ECO:0000256" key="5">
    <source>
        <dbReference type="ARBA" id="ARBA00048475"/>
    </source>
</evidence>
<evidence type="ECO:0000256" key="4">
    <source>
        <dbReference type="ARBA" id="ARBA00022840"/>
    </source>
</evidence>
<accession>A0ABU4SYQ5</accession>
<dbReference type="Gene3D" id="3.30.200.20">
    <property type="entry name" value="Phosphorylase Kinase, domain 1"/>
    <property type="match status" value="1"/>
</dbReference>
<feature type="domain" description="SAICAR synthetase/ADE2 N-terminal" evidence="6">
    <location>
        <begin position="10"/>
        <end position="212"/>
    </location>
</feature>